<dbReference type="InterPro" id="IPR006121">
    <property type="entry name" value="HMA_dom"/>
</dbReference>
<organism evidence="3 4">
    <name type="scientific">Haloferax massiliensis</name>
    <dbReference type="NCBI Taxonomy" id="1476858"/>
    <lineage>
        <taxon>Archaea</taxon>
        <taxon>Methanobacteriati</taxon>
        <taxon>Methanobacteriota</taxon>
        <taxon>Stenosarchaea group</taxon>
        <taxon>Halobacteria</taxon>
        <taxon>Halobacteriales</taxon>
        <taxon>Haloferacaceae</taxon>
        <taxon>Haloferax</taxon>
    </lineage>
</organism>
<evidence type="ECO:0000313" key="3">
    <source>
        <dbReference type="EMBL" id="CQR49085.1"/>
    </source>
</evidence>
<reference evidence="4" key="1">
    <citation type="submission" date="2015-03" db="EMBL/GenBank/DDBJ databases">
        <authorList>
            <person name="Urmite Genomes"/>
        </authorList>
    </citation>
    <scope>NUCLEOTIDE SEQUENCE [LARGE SCALE GENOMIC DNA]</scope>
    <source>
        <strain evidence="4">Arc-Hr</strain>
    </source>
</reference>
<dbReference type="GO" id="GO:0046872">
    <property type="term" value="F:metal ion binding"/>
    <property type="evidence" value="ECO:0007669"/>
    <property type="project" value="UniProtKB-KW"/>
</dbReference>
<dbReference type="RefSeq" id="WP_089777043.1">
    <property type="nucleotide sequence ID" value="NZ_CABLRR010000001.1"/>
</dbReference>
<dbReference type="PANTHER" id="PTHR22814">
    <property type="entry name" value="COPPER TRANSPORT PROTEIN ATOX1-RELATED"/>
    <property type="match status" value="1"/>
</dbReference>
<keyword evidence="4" id="KW-1185">Reference proteome</keyword>
<dbReference type="PANTHER" id="PTHR22814:SF287">
    <property type="entry name" value="COPPER TRANSPORT PROTEIN ATX1"/>
    <property type="match status" value="1"/>
</dbReference>
<dbReference type="Pfam" id="PF00403">
    <property type="entry name" value="HMA"/>
    <property type="match status" value="1"/>
</dbReference>
<accession>A0A0D6JNA5</accession>
<evidence type="ECO:0000259" key="2">
    <source>
        <dbReference type="PROSITE" id="PS50846"/>
    </source>
</evidence>
<dbReference type="InterPro" id="IPR036163">
    <property type="entry name" value="HMA_dom_sf"/>
</dbReference>
<dbReference type="SUPFAM" id="SSF55008">
    <property type="entry name" value="HMA, heavy metal-associated domain"/>
    <property type="match status" value="1"/>
</dbReference>
<proteinExistence type="predicted"/>
<gene>
    <name evidence="3" type="primary">actP_1</name>
    <name evidence="3" type="ORF">BN996_00540</name>
</gene>
<keyword evidence="1" id="KW-0479">Metal-binding</keyword>
<feature type="domain" description="HMA" evidence="2">
    <location>
        <begin position="1"/>
        <end position="64"/>
    </location>
</feature>
<sequence length="65" mass="6600">MPTTLTVTGMTCEHCEQRVADALAGVDGVEDATADREAERATVEGDADADALVAAVEDAGYDASA</sequence>
<dbReference type="Gene3D" id="3.30.70.100">
    <property type="match status" value="1"/>
</dbReference>
<name>A0A0D6JNA5_9EURY</name>
<evidence type="ECO:0000256" key="1">
    <source>
        <dbReference type="ARBA" id="ARBA00022723"/>
    </source>
</evidence>
<protein>
    <submittedName>
        <fullName evidence="3">Copper-transporting P-type ATPase</fullName>
    </submittedName>
</protein>
<dbReference type="PROSITE" id="PS50846">
    <property type="entry name" value="HMA_2"/>
    <property type="match status" value="1"/>
</dbReference>
<dbReference type="Proteomes" id="UP000198902">
    <property type="component" value="Unassembled WGS sequence"/>
</dbReference>
<dbReference type="CDD" id="cd00371">
    <property type="entry name" value="HMA"/>
    <property type="match status" value="1"/>
</dbReference>
<dbReference type="AlphaFoldDB" id="A0A0D6JNA5"/>
<evidence type="ECO:0000313" key="4">
    <source>
        <dbReference type="Proteomes" id="UP000198902"/>
    </source>
</evidence>
<dbReference type="EMBL" id="CSTE01000001">
    <property type="protein sequence ID" value="CQR49085.1"/>
    <property type="molecule type" value="Genomic_DNA"/>
</dbReference>